<feature type="compositionally biased region" description="Basic residues" evidence="1">
    <location>
        <begin position="479"/>
        <end position="489"/>
    </location>
</feature>
<feature type="region of interest" description="Disordered" evidence="1">
    <location>
        <begin position="148"/>
        <end position="169"/>
    </location>
</feature>
<sequence length="867" mass="94329">MEVSIENTADFEQKLENVLDSGNSPKRKGPPKTDSDSDDGLSAELGAVDNLEFLPQKLEEDSRNASRSSLGNVIYDQRAEADGRASPDDDIPDDSEILDESSSYSDEGSESSIVKRFETMHMQLTEVLRNDLKLDESDRIPEEEWRRTSPLIFAGDEDPTGSSITASEADGNFIGGWNDIERLDTSAGGESITIRLKIKNDESFDLTDENDDSIELDPKAYEGLKDLLRRAEQSHKLSREVIAKQSSPSPVSECGSFKSQTTLETTPVSKPRPKPKKLYEDDISNIKSAHAQELLNFLRSSSGVPPALSAVSSSNSSVSGSPSRELRLEVIKAGAGASNSFPLSPPPSSPSRSTVTAIEEEKDEIAEREINPVVIVESKRARRERMRKAKQTKKEVTIRLPEEEQEKEKEKEKEKQKQKMKASPPKVLVTDGNNGKKYENPYSVLQREEGGSAFMPVRGSPKEKARTVRASPIGVSSSSKKKKAKGRRGSKVVDEDLELLNSLRTTTFWRRNRSSMMAALAMFFVAVGLYFGGYHDVQVEDSSALYTSSSSSSSSSGGGGVGGVGKRGNANRALNVDVTSPVAGGVLKSSVAPLAWRMTGAAIVPGEEVQISIIMDNIELQSNKVTLPSDAVENFVDGSIDIQLDTSVLLRGTHNITVKCNSAENEAVGTSIFLYMPDTDKKAAGEVDGHKAGGGKAKEAKEVTEVVRNQVKLELTQPTPGAVINGDTMVLKFKTLGFDMGVHSSLVKVVLILDGGQEYTLEQNVQTISGLSNGPHKLQLFVILKETMEVLYADETQWNHVQIENSATSGAGGGGEEVLVDGEGLKSINNSRLIELADASGISTSVRLKILNELEKRFEKFQRLYYE</sequence>
<gene>
    <name evidence="2" type="ORF">TrST_g12435</name>
</gene>
<feature type="region of interest" description="Disordered" evidence="1">
    <location>
        <begin position="452"/>
        <end position="489"/>
    </location>
</feature>
<feature type="compositionally biased region" description="Acidic residues" evidence="1">
    <location>
        <begin position="88"/>
        <end position="99"/>
    </location>
</feature>
<comment type="caution">
    <text evidence="2">The sequence shown here is derived from an EMBL/GenBank/DDBJ whole genome shotgun (WGS) entry which is preliminary data.</text>
</comment>
<proteinExistence type="predicted"/>
<dbReference type="Proteomes" id="UP001165085">
    <property type="component" value="Unassembled WGS sequence"/>
</dbReference>
<keyword evidence="3" id="KW-1185">Reference proteome</keyword>
<feature type="region of interest" description="Disordered" evidence="1">
    <location>
        <begin position="305"/>
        <end position="366"/>
    </location>
</feature>
<name>A0A9W7F5Y8_9STRA</name>
<feature type="compositionally biased region" description="Gly residues" evidence="1">
    <location>
        <begin position="556"/>
        <end position="566"/>
    </location>
</feature>
<feature type="region of interest" description="Disordered" evidence="1">
    <location>
        <begin position="239"/>
        <end position="278"/>
    </location>
</feature>
<evidence type="ECO:0000256" key="1">
    <source>
        <dbReference type="SAM" id="MobiDB-lite"/>
    </source>
</evidence>
<dbReference type="EMBL" id="BRXY01000621">
    <property type="protein sequence ID" value="GMI02588.1"/>
    <property type="molecule type" value="Genomic_DNA"/>
</dbReference>
<feature type="compositionally biased region" description="Polar residues" evidence="1">
    <location>
        <begin position="257"/>
        <end position="268"/>
    </location>
</feature>
<feature type="region of interest" description="Disordered" evidence="1">
    <location>
        <begin position="380"/>
        <end position="438"/>
    </location>
</feature>
<organism evidence="2 3">
    <name type="scientific">Triparma strigata</name>
    <dbReference type="NCBI Taxonomy" id="1606541"/>
    <lineage>
        <taxon>Eukaryota</taxon>
        <taxon>Sar</taxon>
        <taxon>Stramenopiles</taxon>
        <taxon>Ochrophyta</taxon>
        <taxon>Bolidophyceae</taxon>
        <taxon>Parmales</taxon>
        <taxon>Triparmaceae</taxon>
        <taxon>Triparma</taxon>
    </lineage>
</organism>
<dbReference type="AlphaFoldDB" id="A0A9W7F5Y8"/>
<feature type="region of interest" description="Disordered" evidence="1">
    <location>
        <begin position="546"/>
        <end position="566"/>
    </location>
</feature>
<reference evidence="3" key="1">
    <citation type="journal article" date="2023" name="Commun. Biol.">
        <title>Genome analysis of Parmales, the sister group of diatoms, reveals the evolutionary specialization of diatoms from phago-mixotrophs to photoautotrophs.</title>
        <authorList>
            <person name="Ban H."/>
            <person name="Sato S."/>
            <person name="Yoshikawa S."/>
            <person name="Yamada K."/>
            <person name="Nakamura Y."/>
            <person name="Ichinomiya M."/>
            <person name="Sato N."/>
            <person name="Blanc-Mathieu R."/>
            <person name="Endo H."/>
            <person name="Kuwata A."/>
            <person name="Ogata H."/>
        </authorList>
    </citation>
    <scope>NUCLEOTIDE SEQUENCE [LARGE SCALE GENOMIC DNA]</scope>
    <source>
        <strain evidence="3">NIES 3701</strain>
    </source>
</reference>
<feature type="compositionally biased region" description="Basic residues" evidence="1">
    <location>
        <begin position="380"/>
        <end position="391"/>
    </location>
</feature>
<evidence type="ECO:0000313" key="3">
    <source>
        <dbReference type="Proteomes" id="UP001165085"/>
    </source>
</evidence>
<dbReference type="OrthoDB" id="10395914at2759"/>
<feature type="compositionally biased region" description="Low complexity" evidence="1">
    <location>
        <begin position="305"/>
        <end position="323"/>
    </location>
</feature>
<accession>A0A9W7F5Y8</accession>
<feature type="region of interest" description="Disordered" evidence="1">
    <location>
        <begin position="1"/>
        <end position="114"/>
    </location>
</feature>
<feature type="compositionally biased region" description="Basic and acidic residues" evidence="1">
    <location>
        <begin position="77"/>
        <end position="87"/>
    </location>
</feature>
<evidence type="ECO:0000313" key="2">
    <source>
        <dbReference type="EMBL" id="GMI02588.1"/>
    </source>
</evidence>
<feature type="compositionally biased region" description="Low complexity" evidence="1">
    <location>
        <begin position="100"/>
        <end position="112"/>
    </location>
</feature>
<protein>
    <submittedName>
        <fullName evidence="2">Uncharacterized protein</fullName>
    </submittedName>
</protein>
<feature type="compositionally biased region" description="Basic and acidic residues" evidence="1">
    <location>
        <begin position="392"/>
        <end position="417"/>
    </location>
</feature>